<comment type="caution">
    <text evidence="14">The sequence shown here is derived from an EMBL/GenBank/DDBJ whole genome shotgun (WGS) entry which is preliminary data.</text>
</comment>
<dbReference type="InterPro" id="IPR020630">
    <property type="entry name" value="THF_DH/CycHdrlase_cat_dom"/>
</dbReference>
<comment type="similarity">
    <text evidence="11">Belongs to the tetrahydrofolate dehydrogenase/cyclohydrolase family.</text>
</comment>
<dbReference type="GO" id="GO:0004477">
    <property type="term" value="F:methenyltetrahydrofolate cyclohydrolase activity"/>
    <property type="evidence" value="ECO:0007669"/>
    <property type="project" value="UniProtKB-EC"/>
</dbReference>
<evidence type="ECO:0000256" key="8">
    <source>
        <dbReference type="ARBA" id="ARBA00023102"/>
    </source>
</evidence>
<dbReference type="InterPro" id="IPR020867">
    <property type="entry name" value="THF_DH/CycHdrlase_CS"/>
</dbReference>
<gene>
    <name evidence="11 14" type="primary">folD</name>
    <name evidence="14" type="ORF">M3P21_22190</name>
</gene>
<evidence type="ECO:0000256" key="2">
    <source>
        <dbReference type="ARBA" id="ARBA00022563"/>
    </source>
</evidence>
<dbReference type="HAMAP" id="MF_01576">
    <property type="entry name" value="THF_DHG_CYH"/>
    <property type="match status" value="1"/>
</dbReference>
<dbReference type="RefSeq" id="WP_249713688.1">
    <property type="nucleotide sequence ID" value="NZ_JAMFMB010000069.1"/>
</dbReference>
<keyword evidence="2 11" id="KW-0554">One-carbon metabolism</keyword>
<keyword evidence="7 11" id="KW-0560">Oxidoreductase</keyword>
<evidence type="ECO:0000256" key="3">
    <source>
        <dbReference type="ARBA" id="ARBA00022605"/>
    </source>
</evidence>
<dbReference type="EMBL" id="JAMFMB010000069">
    <property type="protein sequence ID" value="MCL6286205.1"/>
    <property type="molecule type" value="Genomic_DNA"/>
</dbReference>
<reference evidence="14" key="1">
    <citation type="submission" date="2022-05" db="EMBL/GenBank/DDBJ databases">
        <authorList>
            <person name="Park J.-S."/>
        </authorList>
    </citation>
    <scope>NUCLEOTIDE SEQUENCE</scope>
    <source>
        <strain evidence="14">2012CJ41-6</strain>
    </source>
</reference>
<dbReference type="NCBIfam" id="NF008058">
    <property type="entry name" value="PRK10792.1"/>
    <property type="match status" value="1"/>
</dbReference>
<comment type="function">
    <text evidence="11">Catalyzes the oxidation of 5,10-methylenetetrahydrofolate to 5,10-methenyltetrahydrofolate and then the hydrolysis of 5,10-methenyltetrahydrofolate to 10-formyltetrahydrofolate.</text>
</comment>
<evidence type="ECO:0000313" key="14">
    <source>
        <dbReference type="EMBL" id="MCL6286205.1"/>
    </source>
</evidence>
<dbReference type="SUPFAM" id="SSF53223">
    <property type="entry name" value="Aminoacid dehydrogenase-like, N-terminal domain"/>
    <property type="match status" value="1"/>
</dbReference>
<sequence length="305" mass="31725">MGAQIIDGKAFAAKVRGQVAEHVAKLKESHGITPGLAVVLVGEDPASQVYVRSKGKMTVEVGMNSYEHKLDADTPEDVLLALIDQLNRDPAVHGILVQLPLPGHLNEDLVINSIDPAKDVDGFHISNVGLLGTGQKSMVPCTPLGCLMMLRDHHGSLSGLDAVVVGRSNIVGKPMAQLLLGDSCTVTIAHSRTKNLADVVRRADIVVAAVGRPEMVPGDWIKPGATVIDVGINRIDAPEKGTNEDGSVKTRLVGDVHYESAAAVAGAITPVPGGVGPMTIACLLANTLTAAARANDLPEPEGLTA</sequence>
<dbReference type="EC" id="3.5.4.9" evidence="11"/>
<comment type="catalytic activity">
    <reaction evidence="11">
        <text>(6R)-5,10-methylene-5,6,7,8-tetrahydrofolate + NADP(+) = (6R)-5,10-methenyltetrahydrofolate + NADPH</text>
        <dbReference type="Rhea" id="RHEA:22812"/>
        <dbReference type="ChEBI" id="CHEBI:15636"/>
        <dbReference type="ChEBI" id="CHEBI:57455"/>
        <dbReference type="ChEBI" id="CHEBI:57783"/>
        <dbReference type="ChEBI" id="CHEBI:58349"/>
        <dbReference type="EC" id="1.5.1.5"/>
    </reaction>
</comment>
<keyword evidence="4 11" id="KW-0658">Purine biosynthesis</keyword>
<dbReference type="Pfam" id="PF00763">
    <property type="entry name" value="THF_DHG_CYH"/>
    <property type="match status" value="1"/>
</dbReference>
<dbReference type="Gene3D" id="3.40.50.10860">
    <property type="entry name" value="Leucine Dehydrogenase, chain A, domain 1"/>
    <property type="match status" value="1"/>
</dbReference>
<dbReference type="Gene3D" id="3.40.50.720">
    <property type="entry name" value="NAD(P)-binding Rossmann-like Domain"/>
    <property type="match status" value="1"/>
</dbReference>
<keyword evidence="3 11" id="KW-0028">Amino-acid biosynthesis</keyword>
<comment type="caution">
    <text evidence="11">Lacks conserved residue(s) required for the propagation of feature annotation.</text>
</comment>
<evidence type="ECO:0000256" key="9">
    <source>
        <dbReference type="ARBA" id="ARBA00023167"/>
    </source>
</evidence>
<evidence type="ECO:0000259" key="13">
    <source>
        <dbReference type="Pfam" id="PF02882"/>
    </source>
</evidence>
<dbReference type="GO" id="GO:0004488">
    <property type="term" value="F:methylenetetrahydrofolate dehydrogenase (NADP+) activity"/>
    <property type="evidence" value="ECO:0007669"/>
    <property type="project" value="UniProtKB-EC"/>
</dbReference>
<evidence type="ECO:0000256" key="4">
    <source>
        <dbReference type="ARBA" id="ARBA00022755"/>
    </source>
</evidence>
<keyword evidence="9 11" id="KW-0486">Methionine biosynthesis</keyword>
<accession>A0ABT0Q8M4</accession>
<evidence type="ECO:0000256" key="5">
    <source>
        <dbReference type="ARBA" id="ARBA00022801"/>
    </source>
</evidence>
<feature type="binding site" evidence="11">
    <location>
        <begin position="166"/>
        <end position="168"/>
    </location>
    <ligand>
        <name>NADP(+)</name>
        <dbReference type="ChEBI" id="CHEBI:58349"/>
    </ligand>
</feature>
<evidence type="ECO:0000256" key="6">
    <source>
        <dbReference type="ARBA" id="ARBA00022857"/>
    </source>
</evidence>
<dbReference type="EC" id="1.5.1.5" evidence="11"/>
<dbReference type="Pfam" id="PF02882">
    <property type="entry name" value="THF_DHG_CYH_C"/>
    <property type="match status" value="1"/>
</dbReference>
<comment type="pathway">
    <text evidence="1 11">One-carbon metabolism; tetrahydrofolate interconversion.</text>
</comment>
<keyword evidence="10 11" id="KW-0511">Multifunctional enzyme</keyword>
<feature type="domain" description="Tetrahydrofolate dehydrogenase/cyclohydrolase NAD(P)-binding" evidence="13">
    <location>
        <begin position="140"/>
        <end position="293"/>
    </location>
</feature>
<evidence type="ECO:0000313" key="15">
    <source>
        <dbReference type="Proteomes" id="UP001203880"/>
    </source>
</evidence>
<evidence type="ECO:0000256" key="10">
    <source>
        <dbReference type="ARBA" id="ARBA00023268"/>
    </source>
</evidence>
<evidence type="ECO:0000256" key="7">
    <source>
        <dbReference type="ARBA" id="ARBA00023002"/>
    </source>
</evidence>
<organism evidence="14 15">
    <name type="scientific">Ruegeria spongiae</name>
    <dbReference type="NCBI Taxonomy" id="2942209"/>
    <lineage>
        <taxon>Bacteria</taxon>
        <taxon>Pseudomonadati</taxon>
        <taxon>Pseudomonadota</taxon>
        <taxon>Alphaproteobacteria</taxon>
        <taxon>Rhodobacterales</taxon>
        <taxon>Roseobacteraceae</taxon>
        <taxon>Ruegeria</taxon>
    </lineage>
</organism>
<protein>
    <recommendedName>
        <fullName evidence="11">Bifunctional protein FolD</fullName>
    </recommendedName>
    <domain>
        <recommendedName>
            <fullName evidence="11">Methylenetetrahydrofolate dehydrogenase</fullName>
            <ecNumber evidence="11">1.5.1.5</ecNumber>
        </recommendedName>
    </domain>
    <domain>
        <recommendedName>
            <fullName evidence="11">Methenyltetrahydrofolate cyclohydrolase</fullName>
            <ecNumber evidence="11">3.5.4.9</ecNumber>
        </recommendedName>
    </domain>
</protein>
<evidence type="ECO:0000256" key="1">
    <source>
        <dbReference type="ARBA" id="ARBA00004777"/>
    </source>
</evidence>
<keyword evidence="15" id="KW-1185">Reference proteome</keyword>
<keyword evidence="8 11" id="KW-0368">Histidine biosynthesis</keyword>
<name>A0ABT0Q8M4_9RHOB</name>
<keyword evidence="5 11" id="KW-0378">Hydrolase</keyword>
<dbReference type="CDD" id="cd01080">
    <property type="entry name" value="NAD_bind_m-THF_DH_Cyclohyd"/>
    <property type="match status" value="1"/>
</dbReference>
<dbReference type="SUPFAM" id="SSF51735">
    <property type="entry name" value="NAD(P)-binding Rossmann-fold domains"/>
    <property type="match status" value="1"/>
</dbReference>
<proteinExistence type="inferred from homology"/>
<dbReference type="InterPro" id="IPR000672">
    <property type="entry name" value="THF_DH/CycHdrlase"/>
</dbReference>
<dbReference type="InterPro" id="IPR036291">
    <property type="entry name" value="NAD(P)-bd_dom_sf"/>
</dbReference>
<feature type="domain" description="Tetrahydrofolate dehydrogenase/cyclohydrolase catalytic" evidence="12">
    <location>
        <begin position="6"/>
        <end position="121"/>
    </location>
</feature>
<dbReference type="InterPro" id="IPR046346">
    <property type="entry name" value="Aminoacid_DH-like_N_sf"/>
</dbReference>
<dbReference type="Proteomes" id="UP001203880">
    <property type="component" value="Unassembled WGS sequence"/>
</dbReference>
<comment type="catalytic activity">
    <reaction evidence="11">
        <text>(6R)-5,10-methenyltetrahydrofolate + H2O = (6R)-10-formyltetrahydrofolate + H(+)</text>
        <dbReference type="Rhea" id="RHEA:23700"/>
        <dbReference type="ChEBI" id="CHEBI:15377"/>
        <dbReference type="ChEBI" id="CHEBI:15378"/>
        <dbReference type="ChEBI" id="CHEBI:57455"/>
        <dbReference type="ChEBI" id="CHEBI:195366"/>
        <dbReference type="EC" id="3.5.4.9"/>
    </reaction>
</comment>
<dbReference type="NCBIfam" id="NF010785">
    <property type="entry name" value="PRK14188.1"/>
    <property type="match status" value="1"/>
</dbReference>
<dbReference type="NCBIfam" id="NF010783">
    <property type="entry name" value="PRK14186.1"/>
    <property type="match status" value="1"/>
</dbReference>
<comment type="subunit">
    <text evidence="11">Homodimer.</text>
</comment>
<dbReference type="InterPro" id="IPR020631">
    <property type="entry name" value="THF_DH/CycHdrlase_NAD-bd_dom"/>
</dbReference>
<evidence type="ECO:0000256" key="11">
    <source>
        <dbReference type="HAMAP-Rule" id="MF_01576"/>
    </source>
</evidence>
<dbReference type="PANTHER" id="PTHR48099:SF5">
    <property type="entry name" value="C-1-TETRAHYDROFOLATE SYNTHASE, CYTOPLASMIC"/>
    <property type="match status" value="1"/>
</dbReference>
<dbReference type="PROSITE" id="PS00767">
    <property type="entry name" value="THF_DHG_CYH_2"/>
    <property type="match status" value="1"/>
</dbReference>
<dbReference type="PANTHER" id="PTHR48099">
    <property type="entry name" value="C-1-TETRAHYDROFOLATE SYNTHASE, CYTOPLASMIC-RELATED"/>
    <property type="match status" value="1"/>
</dbReference>
<dbReference type="PRINTS" id="PR00085">
    <property type="entry name" value="THFDHDRGNASE"/>
</dbReference>
<keyword evidence="6 11" id="KW-0521">NADP</keyword>
<evidence type="ECO:0000259" key="12">
    <source>
        <dbReference type="Pfam" id="PF00763"/>
    </source>
</evidence>
<feature type="binding site" evidence="11">
    <location>
        <position position="232"/>
    </location>
    <ligand>
        <name>NADP(+)</name>
        <dbReference type="ChEBI" id="CHEBI:58349"/>
    </ligand>
</feature>